<name>A0A8T0EQX9_ARGBR</name>
<gene>
    <name evidence="1" type="ORF">HNY73_014891</name>
</gene>
<protein>
    <submittedName>
        <fullName evidence="1">Uncharacterized protein</fullName>
    </submittedName>
</protein>
<evidence type="ECO:0000313" key="2">
    <source>
        <dbReference type="Proteomes" id="UP000807504"/>
    </source>
</evidence>
<comment type="caution">
    <text evidence="1">The sequence shown here is derived from an EMBL/GenBank/DDBJ whole genome shotgun (WGS) entry which is preliminary data.</text>
</comment>
<evidence type="ECO:0000313" key="1">
    <source>
        <dbReference type="EMBL" id="KAF8778137.1"/>
    </source>
</evidence>
<dbReference type="GO" id="GO:0032981">
    <property type="term" value="P:mitochondrial respiratory chain complex I assembly"/>
    <property type="evidence" value="ECO:0007669"/>
    <property type="project" value="InterPro"/>
</dbReference>
<reference evidence="1" key="1">
    <citation type="journal article" date="2020" name="bioRxiv">
        <title>Chromosome-level reference genome of the European wasp spider Argiope bruennichi: a resource for studies on range expansion and evolutionary adaptation.</title>
        <authorList>
            <person name="Sheffer M.M."/>
            <person name="Hoppe A."/>
            <person name="Krehenwinkel H."/>
            <person name="Uhl G."/>
            <person name="Kuss A.W."/>
            <person name="Jensen L."/>
            <person name="Jensen C."/>
            <person name="Gillespie R.G."/>
            <person name="Hoff K.J."/>
            <person name="Prost S."/>
        </authorList>
    </citation>
    <scope>NUCLEOTIDE SEQUENCE</scope>
</reference>
<dbReference type="Pfam" id="PF06784">
    <property type="entry name" value="UPF0240"/>
    <property type="match status" value="1"/>
</dbReference>
<dbReference type="AlphaFoldDB" id="A0A8T0EQX9"/>
<dbReference type="GO" id="GO:0005739">
    <property type="term" value="C:mitochondrion"/>
    <property type="evidence" value="ECO:0007669"/>
    <property type="project" value="GOC"/>
</dbReference>
<keyword evidence="2" id="KW-1185">Reference proteome</keyword>
<dbReference type="EMBL" id="JABXBU010002072">
    <property type="protein sequence ID" value="KAF8778137.1"/>
    <property type="molecule type" value="Genomic_DNA"/>
</dbReference>
<reference evidence="1" key="2">
    <citation type="submission" date="2020-06" db="EMBL/GenBank/DDBJ databases">
        <authorList>
            <person name="Sheffer M."/>
        </authorList>
    </citation>
    <scope>NUCLEOTIDE SEQUENCE</scope>
</reference>
<dbReference type="Proteomes" id="UP000807504">
    <property type="component" value="Unassembled WGS sequence"/>
</dbReference>
<dbReference type="InterPro" id="IPR009622">
    <property type="entry name" value="NDUFAF4"/>
</dbReference>
<organism evidence="1 2">
    <name type="scientific">Argiope bruennichi</name>
    <name type="common">Wasp spider</name>
    <name type="synonym">Aranea bruennichi</name>
    <dbReference type="NCBI Taxonomy" id="94029"/>
    <lineage>
        <taxon>Eukaryota</taxon>
        <taxon>Metazoa</taxon>
        <taxon>Ecdysozoa</taxon>
        <taxon>Arthropoda</taxon>
        <taxon>Chelicerata</taxon>
        <taxon>Arachnida</taxon>
        <taxon>Araneae</taxon>
        <taxon>Araneomorphae</taxon>
        <taxon>Entelegynae</taxon>
        <taxon>Araneoidea</taxon>
        <taxon>Araneidae</taxon>
        <taxon>Argiope</taxon>
    </lineage>
</organism>
<proteinExistence type="predicted"/>
<accession>A0A8T0EQX9</accession>
<sequence>MAIRLLWRYVVGRAKTVVKNYNVIERAEKVLEDEKKPSPRHPGTETKFRVLVQEQFVFMLRPFPICTICALRHHRSPVSAPII</sequence>